<comment type="caution">
    <text evidence="3">The sequence shown here is derived from an EMBL/GenBank/DDBJ whole genome shotgun (WGS) entry which is preliminary data.</text>
</comment>
<feature type="region of interest" description="Disordered" evidence="2">
    <location>
        <begin position="68"/>
        <end position="151"/>
    </location>
</feature>
<dbReference type="AlphaFoldDB" id="A0ABC8LSZ5"/>
<feature type="compositionally biased region" description="Polar residues" evidence="2">
    <location>
        <begin position="109"/>
        <end position="118"/>
    </location>
</feature>
<keyword evidence="1" id="KW-0175">Coiled coil</keyword>
<feature type="compositionally biased region" description="Low complexity" evidence="2">
    <location>
        <begin position="200"/>
        <end position="285"/>
    </location>
</feature>
<keyword evidence="4" id="KW-1185">Reference proteome</keyword>
<evidence type="ECO:0000256" key="2">
    <source>
        <dbReference type="SAM" id="MobiDB-lite"/>
    </source>
</evidence>
<proteinExistence type="predicted"/>
<gene>
    <name evidence="3" type="ORF">ERUC_LOCUS39438</name>
</gene>
<feature type="coiled-coil region" evidence="1">
    <location>
        <begin position="414"/>
        <end position="441"/>
    </location>
</feature>
<dbReference type="EMBL" id="CAKOAT010730710">
    <property type="protein sequence ID" value="CAH8386955.1"/>
    <property type="molecule type" value="Genomic_DNA"/>
</dbReference>
<evidence type="ECO:0000313" key="4">
    <source>
        <dbReference type="Proteomes" id="UP001642260"/>
    </source>
</evidence>
<evidence type="ECO:0000256" key="1">
    <source>
        <dbReference type="SAM" id="Coils"/>
    </source>
</evidence>
<feature type="region of interest" description="Disordered" evidence="2">
    <location>
        <begin position="195"/>
        <end position="314"/>
    </location>
</feature>
<feature type="compositionally biased region" description="Basic and acidic residues" evidence="2">
    <location>
        <begin position="82"/>
        <end position="99"/>
    </location>
</feature>
<feature type="non-terminal residue" evidence="3">
    <location>
        <position position="456"/>
    </location>
</feature>
<organism evidence="3 4">
    <name type="scientific">Eruca vesicaria subsp. sativa</name>
    <name type="common">Garden rocket</name>
    <name type="synonym">Eruca sativa</name>
    <dbReference type="NCBI Taxonomy" id="29727"/>
    <lineage>
        <taxon>Eukaryota</taxon>
        <taxon>Viridiplantae</taxon>
        <taxon>Streptophyta</taxon>
        <taxon>Embryophyta</taxon>
        <taxon>Tracheophyta</taxon>
        <taxon>Spermatophyta</taxon>
        <taxon>Magnoliopsida</taxon>
        <taxon>eudicotyledons</taxon>
        <taxon>Gunneridae</taxon>
        <taxon>Pentapetalae</taxon>
        <taxon>rosids</taxon>
        <taxon>malvids</taxon>
        <taxon>Brassicales</taxon>
        <taxon>Brassicaceae</taxon>
        <taxon>Brassiceae</taxon>
        <taxon>Eruca</taxon>
    </lineage>
</organism>
<sequence length="456" mass="51451">MYDVIYPYISWGGNCVVIESDEFYRADEVEDDRIKVVMRMIEAKHDFNDHIWEFEETPEFSFGVNDKQEEADGVSEDNGVSRNDEGSKTDEDAPKNDKEDGSDEEFQTPRGTANTSSGGRKGKRRLPDRGMEKRKQKVLSTRPKGPAPFSEDMKSFVANLFQQNFSAMEERLQKHMGERFEKMHSELKYSFTDAAVEVEPSSSKPSATKPSSTNQTPSEPTSTKPSTSKPSPTKPPSTNLTPTKPTSIKPSSSKPSLTKSSSTNLTPSKPTSTKPSSSKTTSTKPSPRRFTRSISNVAGFDPSQTNKDMEPCGWWTPMSTVRKIKVEPVENKAPPPTKWTIWKRKLELSDSPMPSDGSPQSSLYWFHEESWDRFTEWSMNPTTLKIGPTAFNMTVATRVIGPEKWLGNECHNSMKASEILLKQHERRIGDMEDAIARFEAKNIECSRELRIIEAFF</sequence>
<evidence type="ECO:0000313" key="3">
    <source>
        <dbReference type="EMBL" id="CAH8386955.1"/>
    </source>
</evidence>
<name>A0ABC8LSZ5_ERUVS</name>
<feature type="compositionally biased region" description="Polar residues" evidence="2">
    <location>
        <begin position="292"/>
        <end position="306"/>
    </location>
</feature>
<reference evidence="3 4" key="1">
    <citation type="submission" date="2022-03" db="EMBL/GenBank/DDBJ databases">
        <authorList>
            <person name="Macdonald S."/>
            <person name="Ahmed S."/>
            <person name="Newling K."/>
        </authorList>
    </citation>
    <scope>NUCLEOTIDE SEQUENCE [LARGE SCALE GENOMIC DNA]</scope>
</reference>
<dbReference type="Proteomes" id="UP001642260">
    <property type="component" value="Unassembled WGS sequence"/>
</dbReference>
<protein>
    <submittedName>
        <fullName evidence="3">Uncharacterized protein</fullName>
    </submittedName>
</protein>
<accession>A0ABC8LSZ5</accession>